<evidence type="ECO:0000259" key="2">
    <source>
        <dbReference type="Pfam" id="PF20231"/>
    </source>
</evidence>
<organism evidence="3 4">
    <name type="scientific">Paramarasmius palmivorus</name>
    <dbReference type="NCBI Taxonomy" id="297713"/>
    <lineage>
        <taxon>Eukaryota</taxon>
        <taxon>Fungi</taxon>
        <taxon>Dikarya</taxon>
        <taxon>Basidiomycota</taxon>
        <taxon>Agaricomycotina</taxon>
        <taxon>Agaricomycetes</taxon>
        <taxon>Agaricomycetidae</taxon>
        <taxon>Agaricales</taxon>
        <taxon>Marasmiineae</taxon>
        <taxon>Marasmiaceae</taxon>
        <taxon>Paramarasmius</taxon>
    </lineage>
</organism>
<name>A0AAW0B8N2_9AGAR</name>
<gene>
    <name evidence="3" type="ORF">VNI00_017129</name>
</gene>
<proteinExistence type="predicted"/>
<protein>
    <recommendedName>
        <fullName evidence="2">DUF6589 domain-containing protein</fullName>
    </recommendedName>
</protein>
<feature type="compositionally biased region" description="Polar residues" evidence="1">
    <location>
        <begin position="951"/>
        <end position="962"/>
    </location>
</feature>
<dbReference type="InterPro" id="IPR046496">
    <property type="entry name" value="DUF6589"/>
</dbReference>
<reference evidence="3 4" key="1">
    <citation type="submission" date="2024-01" db="EMBL/GenBank/DDBJ databases">
        <title>A draft genome for a cacao thread blight-causing isolate of Paramarasmius palmivorus.</title>
        <authorList>
            <person name="Baruah I.K."/>
            <person name="Bukari Y."/>
            <person name="Amoako-Attah I."/>
            <person name="Meinhardt L.W."/>
            <person name="Bailey B.A."/>
            <person name="Cohen S.P."/>
        </authorList>
    </citation>
    <scope>NUCLEOTIDE SEQUENCE [LARGE SCALE GENOMIC DNA]</scope>
    <source>
        <strain evidence="3 4">GH-12</strain>
    </source>
</reference>
<comment type="caution">
    <text evidence="3">The sequence shown here is derived from an EMBL/GenBank/DDBJ whole genome shotgun (WGS) entry which is preliminary data.</text>
</comment>
<feature type="domain" description="DUF6589" evidence="2">
    <location>
        <begin position="441"/>
        <end position="852"/>
    </location>
</feature>
<feature type="compositionally biased region" description="Acidic residues" evidence="1">
    <location>
        <begin position="13"/>
        <end position="31"/>
    </location>
</feature>
<evidence type="ECO:0000313" key="3">
    <source>
        <dbReference type="EMBL" id="KAK7021950.1"/>
    </source>
</evidence>
<keyword evidence="4" id="KW-1185">Reference proteome</keyword>
<dbReference type="AlphaFoldDB" id="A0AAW0B8N2"/>
<feature type="compositionally biased region" description="Basic and acidic residues" evidence="1">
    <location>
        <begin position="311"/>
        <end position="328"/>
    </location>
</feature>
<feature type="compositionally biased region" description="Pro residues" evidence="1">
    <location>
        <begin position="1"/>
        <end position="12"/>
    </location>
</feature>
<evidence type="ECO:0000256" key="1">
    <source>
        <dbReference type="SAM" id="MobiDB-lite"/>
    </source>
</evidence>
<feature type="region of interest" description="Disordered" evidence="1">
    <location>
        <begin position="1"/>
        <end position="39"/>
    </location>
</feature>
<dbReference type="Pfam" id="PF20231">
    <property type="entry name" value="DUF6589"/>
    <property type="match status" value="1"/>
</dbReference>
<feature type="region of interest" description="Disordered" evidence="1">
    <location>
        <begin position="923"/>
        <end position="1019"/>
    </location>
</feature>
<feature type="compositionally biased region" description="Low complexity" evidence="1">
    <location>
        <begin position="933"/>
        <end position="944"/>
    </location>
</feature>
<feature type="compositionally biased region" description="Acidic residues" evidence="1">
    <location>
        <begin position="978"/>
        <end position="1000"/>
    </location>
</feature>
<dbReference type="EMBL" id="JAYKXP010000157">
    <property type="protein sequence ID" value="KAK7021950.1"/>
    <property type="molecule type" value="Genomic_DNA"/>
</dbReference>
<feature type="compositionally biased region" description="Basic and acidic residues" evidence="1">
    <location>
        <begin position="1001"/>
        <end position="1011"/>
    </location>
</feature>
<sequence length="1032" mass="115431">MSLPPSSPPPPTDVEDNEFDDETLTIDSDSEDGIKTPTGKKLWTHGQLVYADGSDPGVIWTDPITGDTPTHNHIIREKSTRKQLQTIASKHLPQPVTKAQHITLSMKGLSRHGINTYDVMDHIFNPKNKQGFFRYHGFFNRAGNLTNILNHFASRRNPESVRDELDAWAMKHVRSMMRKEARDITASGMLQSIKQPLNASTVLDFDLAHVFQVLKERTACVTTYILTGITKSRRRENDEEDREEVSDRDRRTQLVTASVILSCLGEYSIKNNFHKRIMGLYLYSTGSQRQQISVLSHVGITESYSNLIAKDTRSKSTREKDAVQERDSSTVAGESATQNGATVTTSADPTTKASLAPARVSGPRPGTLRQLSTSCRGVTRSVTSVGLYGTVWDNINMNYVNAEQIIGRHTTQENGTCATVWPLHKATAQDMELKSLVDSFDKAGPLTIDHILHTNQEASFFRKCLIYTILRIILQYGGEGFHKFADDLAQTAPKSPECIDLHQTPLYTLPAMDIDESTIVGNAEVDEAIVKELGIREHWWFAKWWRLICGDQLSVARLQSLASLRAGKEGGYSGFGWLVLMTGLFHVKIADMHGMFTAHWGKNNAGSNPGCLAFHNTQLHRLPISPTSLPTFRTCRDLVFTSLYARVLHCLLLVSGKASLEDYLKEDIDWTVLHGHACQIFDTYANSKTVEDLRNNRSEGVSKGDMIYENALLFMRDALISREFSDAIKAGDSGRVVLVLKTWALSFRANGRTKYAHEMLILIHNLSVVWPPAVKAIVLNNWLLNPTGRPNSWVEVDLVQEHFNFWIKSYYKAHGSNASWEWLGMIAPCVPVLRHLANMMKGALGVDVGTKHAPPNLTNDIEVLMKSLKENGVYQLDTNRKPLEDDDAPVVDTITTGLTSLTQTTSNPIDEYNRTFVRLQRRRRMTPVVGNPSTQAESSTQTTADEMIVETASSEGQQQPTTAEVDDNLPEEVHESDSDPDDLEDDVDYGEDDLEEEEDPTLERNSAKDVSMDMDNDWEGEEGLDIELLMLG</sequence>
<feature type="region of interest" description="Disordered" evidence="1">
    <location>
        <begin position="311"/>
        <end position="373"/>
    </location>
</feature>
<dbReference type="Proteomes" id="UP001383192">
    <property type="component" value="Unassembled WGS sequence"/>
</dbReference>
<evidence type="ECO:0000313" key="4">
    <source>
        <dbReference type="Proteomes" id="UP001383192"/>
    </source>
</evidence>
<feature type="compositionally biased region" description="Polar residues" evidence="1">
    <location>
        <begin position="329"/>
        <end position="353"/>
    </location>
</feature>
<accession>A0AAW0B8N2</accession>